<dbReference type="AlphaFoldDB" id="A0A8S9QQQ8"/>
<accession>A0A8S9QQQ8</accession>
<proteinExistence type="predicted"/>
<dbReference type="EMBL" id="QGKX02000996">
    <property type="protein sequence ID" value="KAF3552690.1"/>
    <property type="molecule type" value="Genomic_DNA"/>
</dbReference>
<feature type="compositionally biased region" description="Polar residues" evidence="1">
    <location>
        <begin position="277"/>
        <end position="286"/>
    </location>
</feature>
<gene>
    <name evidence="2" type="ORF">F2Q69_00011399</name>
</gene>
<organism evidence="2 3">
    <name type="scientific">Brassica cretica</name>
    <name type="common">Mustard</name>
    <dbReference type="NCBI Taxonomy" id="69181"/>
    <lineage>
        <taxon>Eukaryota</taxon>
        <taxon>Viridiplantae</taxon>
        <taxon>Streptophyta</taxon>
        <taxon>Embryophyta</taxon>
        <taxon>Tracheophyta</taxon>
        <taxon>Spermatophyta</taxon>
        <taxon>Magnoliopsida</taxon>
        <taxon>eudicotyledons</taxon>
        <taxon>Gunneridae</taxon>
        <taxon>Pentapetalae</taxon>
        <taxon>rosids</taxon>
        <taxon>malvids</taxon>
        <taxon>Brassicales</taxon>
        <taxon>Brassicaceae</taxon>
        <taxon>Brassiceae</taxon>
        <taxon>Brassica</taxon>
    </lineage>
</organism>
<feature type="region of interest" description="Disordered" evidence="1">
    <location>
        <begin position="276"/>
        <end position="296"/>
    </location>
</feature>
<dbReference type="Proteomes" id="UP000712600">
    <property type="component" value="Unassembled WGS sequence"/>
</dbReference>
<reference evidence="2" key="1">
    <citation type="submission" date="2019-12" db="EMBL/GenBank/DDBJ databases">
        <title>Genome sequencing and annotation of Brassica cretica.</title>
        <authorList>
            <person name="Studholme D.J."/>
            <person name="Sarris P."/>
        </authorList>
    </citation>
    <scope>NUCLEOTIDE SEQUENCE</scope>
    <source>
        <strain evidence="2">PFS-109/04</strain>
        <tissue evidence="2">Leaf</tissue>
    </source>
</reference>
<name>A0A8S9QQQ8_BRACR</name>
<evidence type="ECO:0000313" key="2">
    <source>
        <dbReference type="EMBL" id="KAF3552690.1"/>
    </source>
</evidence>
<sequence>MVAPKFLQQNRFLLETNHPDGKFHRSASGNVFTHPQPGPAYTRSGKPMLRKNAVSDQQLQEESQIDNRLEAIPKPPWQMNPELGINETQLTTEVQEKMNHEDPSSFDLASKQHGVISETSSFFSPNYHRVVRIAPSGSQDSGSPVFSLSTNTNENLADCLVREGNLDVFPRTQRSFDVLCKKNLLGPRVIVEDVTNDATIVPHVINIKSNDNNSYTREGESTSVCSMSRMELVESIFVNPYAIYDNNFPLMVAPKFLQQNRFLLETNHPDGKFHRSASGNVFTHPQTGPAYTRSGKPMLRKNAVSDQQLQEESQIDNRLEAIPKPPWQMVREVTFSGYVFWFREMGKE</sequence>
<evidence type="ECO:0000313" key="3">
    <source>
        <dbReference type="Proteomes" id="UP000712600"/>
    </source>
</evidence>
<protein>
    <submittedName>
        <fullName evidence="2">Uncharacterized protein</fullName>
    </submittedName>
</protein>
<evidence type="ECO:0000256" key="1">
    <source>
        <dbReference type="SAM" id="MobiDB-lite"/>
    </source>
</evidence>
<comment type="caution">
    <text evidence="2">The sequence shown here is derived from an EMBL/GenBank/DDBJ whole genome shotgun (WGS) entry which is preliminary data.</text>
</comment>